<comment type="caution">
    <text evidence="2">The sequence shown here is derived from an EMBL/GenBank/DDBJ whole genome shotgun (WGS) entry which is preliminary data.</text>
</comment>
<accession>A0A512MBU3</accession>
<evidence type="ECO:0000313" key="3">
    <source>
        <dbReference type="Proteomes" id="UP000321577"/>
    </source>
</evidence>
<name>A0A512MBU3_9BACT</name>
<dbReference type="Proteomes" id="UP000321577">
    <property type="component" value="Unassembled WGS sequence"/>
</dbReference>
<dbReference type="EMBL" id="BKAG01000026">
    <property type="protein sequence ID" value="GEP44193.1"/>
    <property type="molecule type" value="Genomic_DNA"/>
</dbReference>
<dbReference type="AlphaFoldDB" id="A0A512MBU3"/>
<organism evidence="2 3">
    <name type="scientific">Brevifollis gellanilyticus</name>
    <dbReference type="NCBI Taxonomy" id="748831"/>
    <lineage>
        <taxon>Bacteria</taxon>
        <taxon>Pseudomonadati</taxon>
        <taxon>Verrucomicrobiota</taxon>
        <taxon>Verrucomicrobiia</taxon>
        <taxon>Verrucomicrobiales</taxon>
        <taxon>Verrucomicrobiaceae</taxon>
    </lineage>
</organism>
<gene>
    <name evidence="2" type="ORF">BGE01nite_34840</name>
</gene>
<protein>
    <submittedName>
        <fullName evidence="2">Uncharacterized protein</fullName>
    </submittedName>
</protein>
<sequence length="201" mass="21452">MLCLLAGLLAWWELRDDGAQLAAASVQKSAPDSAKSETDTPVSGKDRQMEPANAALAPAPVPASPGPKITAGEVKAGPRFKRAYMLSIDKGAVSFLESQDIEGDFATDREQLDGSPGMLRCRLVSATDAVLAEEVLPAPDYVCTVLDHNSKPLTLNPQRPVVFQVRLPRVKGASRLNIYRIIQPGEQPLEGLLASIPLPSS</sequence>
<feature type="region of interest" description="Disordered" evidence="1">
    <location>
        <begin position="26"/>
        <end position="46"/>
    </location>
</feature>
<keyword evidence="3" id="KW-1185">Reference proteome</keyword>
<evidence type="ECO:0000313" key="2">
    <source>
        <dbReference type="EMBL" id="GEP44193.1"/>
    </source>
</evidence>
<proteinExistence type="predicted"/>
<reference evidence="2 3" key="1">
    <citation type="submission" date="2019-07" db="EMBL/GenBank/DDBJ databases">
        <title>Whole genome shotgun sequence of Brevifollis gellanilyticus NBRC 108608.</title>
        <authorList>
            <person name="Hosoyama A."/>
            <person name="Uohara A."/>
            <person name="Ohji S."/>
            <person name="Ichikawa N."/>
        </authorList>
    </citation>
    <scope>NUCLEOTIDE SEQUENCE [LARGE SCALE GENOMIC DNA]</scope>
    <source>
        <strain evidence="2 3">NBRC 108608</strain>
    </source>
</reference>
<evidence type="ECO:0000256" key="1">
    <source>
        <dbReference type="SAM" id="MobiDB-lite"/>
    </source>
</evidence>
<feature type="compositionally biased region" description="Basic and acidic residues" evidence="1">
    <location>
        <begin position="34"/>
        <end position="46"/>
    </location>
</feature>